<organism evidence="2 3">
    <name type="scientific">Hungatella hathewayi DSM 13479</name>
    <dbReference type="NCBI Taxonomy" id="566550"/>
    <lineage>
        <taxon>Bacteria</taxon>
        <taxon>Bacillati</taxon>
        <taxon>Bacillota</taxon>
        <taxon>Clostridia</taxon>
        <taxon>Lachnospirales</taxon>
        <taxon>Lachnospiraceae</taxon>
        <taxon>Hungatella</taxon>
    </lineage>
</organism>
<dbReference type="SMART" id="SM00530">
    <property type="entry name" value="HTH_XRE"/>
    <property type="match status" value="1"/>
</dbReference>
<gene>
    <name evidence="2" type="ORF">CLOSTHATH_02328</name>
</gene>
<dbReference type="PROSITE" id="PS50943">
    <property type="entry name" value="HTH_CROC1"/>
    <property type="match status" value="1"/>
</dbReference>
<accession>D3AFE4</accession>
<proteinExistence type="predicted"/>
<dbReference type="SUPFAM" id="SSF47413">
    <property type="entry name" value="lambda repressor-like DNA-binding domains"/>
    <property type="match status" value="1"/>
</dbReference>
<feature type="non-terminal residue" evidence="2">
    <location>
        <position position="1"/>
    </location>
</feature>
<comment type="caution">
    <text evidence="2">The sequence shown here is derived from an EMBL/GenBank/DDBJ whole genome shotgun (WGS) entry which is preliminary data.</text>
</comment>
<dbReference type="Gene3D" id="1.10.260.40">
    <property type="entry name" value="lambda repressor-like DNA-binding domains"/>
    <property type="match status" value="1"/>
</dbReference>
<keyword evidence="2" id="KW-0238">DNA-binding</keyword>
<reference evidence="2 3" key="1">
    <citation type="submission" date="2010-01" db="EMBL/GenBank/DDBJ databases">
        <authorList>
            <person name="Weinstock G."/>
            <person name="Sodergren E."/>
            <person name="Clifton S."/>
            <person name="Fulton L."/>
            <person name="Fulton B."/>
            <person name="Courtney L."/>
            <person name="Fronick C."/>
            <person name="Harrison M."/>
            <person name="Strong C."/>
            <person name="Farmer C."/>
            <person name="Delahaunty K."/>
            <person name="Markovic C."/>
            <person name="Hall O."/>
            <person name="Minx P."/>
            <person name="Tomlinson C."/>
            <person name="Mitreva M."/>
            <person name="Nelson J."/>
            <person name="Hou S."/>
            <person name="Wollam A."/>
            <person name="Pepin K.H."/>
            <person name="Johnson M."/>
            <person name="Bhonagiri V."/>
            <person name="Nash W.E."/>
            <person name="Warren W."/>
            <person name="Chinwalla A."/>
            <person name="Mardis E.R."/>
            <person name="Wilson R.K."/>
        </authorList>
    </citation>
    <scope>NUCLEOTIDE SEQUENCE [LARGE SCALE GENOMIC DNA]</scope>
    <source>
        <strain evidence="2 3">DSM 13479</strain>
    </source>
</reference>
<dbReference type="Proteomes" id="UP000004968">
    <property type="component" value="Unassembled WGS sequence"/>
</dbReference>
<dbReference type="Pfam" id="PF12844">
    <property type="entry name" value="HTH_19"/>
    <property type="match status" value="1"/>
</dbReference>
<dbReference type="GO" id="GO:0003677">
    <property type="term" value="F:DNA binding"/>
    <property type="evidence" value="ECO:0007669"/>
    <property type="project" value="UniProtKB-KW"/>
</dbReference>
<feature type="domain" description="HTH cro/C1-type" evidence="1">
    <location>
        <begin position="20"/>
        <end position="72"/>
    </location>
</feature>
<dbReference type="EMBL" id="ACIO01000179">
    <property type="protein sequence ID" value="EFC99453.1"/>
    <property type="molecule type" value="Genomic_DNA"/>
</dbReference>
<dbReference type="HOGENOM" id="CLU_066192_4_0_9"/>
<protein>
    <submittedName>
        <fullName evidence="2">DNA-binding helix-turn-helix protein</fullName>
    </submittedName>
</protein>
<dbReference type="AlphaFoldDB" id="D3AFE4"/>
<dbReference type="CDD" id="cd00093">
    <property type="entry name" value="HTH_XRE"/>
    <property type="match status" value="1"/>
</dbReference>
<evidence type="ECO:0000313" key="3">
    <source>
        <dbReference type="Proteomes" id="UP000004968"/>
    </source>
</evidence>
<evidence type="ECO:0000259" key="1">
    <source>
        <dbReference type="PROSITE" id="PS50943"/>
    </source>
</evidence>
<evidence type="ECO:0000313" key="2">
    <source>
        <dbReference type="EMBL" id="EFC99453.1"/>
    </source>
</evidence>
<sequence length="154" mass="18007">FIYDFINIFRRYFMYEIFVKLLEKYGVTAYKVSKATGIAGSTFTDWKTGRSTPKQDKLQKIADYFGVTVDYLMTGKEEPEKKEITLTPKDERDIAKDLSNIMEKLRKGEAGPASFEGDEIPEETQELFAQQLDIMLHHLKKINKEKYNPYKNKK</sequence>
<dbReference type="InterPro" id="IPR001387">
    <property type="entry name" value="Cro/C1-type_HTH"/>
</dbReference>
<dbReference type="InterPro" id="IPR010982">
    <property type="entry name" value="Lambda_DNA-bd_dom_sf"/>
</dbReference>
<name>D3AFE4_9FIRM</name>